<dbReference type="AlphaFoldDB" id="G5AHI5"/>
<dbReference type="Proteomes" id="UP000002640">
    <property type="component" value="Unassembled WGS sequence"/>
</dbReference>
<protein>
    <recommendedName>
        <fullName evidence="2">AP complex mu/sigma subunit domain-containing protein</fullName>
    </recommendedName>
</protein>
<dbReference type="InParanoid" id="G5AHI5"/>
<dbReference type="EMBL" id="JH159170">
    <property type="protein sequence ID" value="EGZ05027.1"/>
    <property type="molecule type" value="Genomic_DNA"/>
</dbReference>
<dbReference type="RefSeq" id="XP_009539536.1">
    <property type="nucleotide sequence ID" value="XM_009541241.1"/>
</dbReference>
<name>G5AHI5_PHYSP</name>
<evidence type="ECO:0000259" key="2">
    <source>
        <dbReference type="Pfam" id="PF01217"/>
    </source>
</evidence>
<feature type="region of interest" description="Disordered" evidence="1">
    <location>
        <begin position="216"/>
        <end position="245"/>
    </location>
</feature>
<dbReference type="Pfam" id="PF01217">
    <property type="entry name" value="Clat_adaptor_s"/>
    <property type="match status" value="1"/>
</dbReference>
<dbReference type="STRING" id="1094619.G5AHI5"/>
<dbReference type="KEGG" id="psoj:PHYSODRAFT_342750"/>
<sequence>MGMGAGLPRHQWPPHKHLHPQIASAREGLALLRYGTLVEELRVRLCRCHCEDRVVSIETWTLLFVEEPDRYFGNTPSHARGTLVEELRVRLCRCHCEDRVVSIETWTLLFVEEPDRYFGNTPSHARGTLVEELRVRLCRCHCEDRVVSIETWTLLFVEEPDRYFGNVCELDTTINPHKAYYIQNELFTGYSRQELSKEAILRICVHLSYVPPPLKPCGHDGGNKRQGGRQEHDRDSGVWQDSKNDRYNGGLKHGVFMVSWGLVTEPTMPYVDSSKLDRYDHFILYWVL</sequence>
<gene>
    <name evidence="3" type="ORF">PHYSODRAFT_342750</name>
</gene>
<proteinExistence type="predicted"/>
<keyword evidence="4" id="KW-1185">Reference proteome</keyword>
<dbReference type="GeneID" id="20648377"/>
<evidence type="ECO:0000313" key="4">
    <source>
        <dbReference type="Proteomes" id="UP000002640"/>
    </source>
</evidence>
<dbReference type="Gene3D" id="3.30.450.60">
    <property type="match status" value="1"/>
</dbReference>
<evidence type="ECO:0000256" key="1">
    <source>
        <dbReference type="SAM" id="MobiDB-lite"/>
    </source>
</evidence>
<feature type="domain" description="AP complex mu/sigma subunit" evidence="2">
    <location>
        <begin position="155"/>
        <end position="202"/>
    </location>
</feature>
<reference evidence="3 4" key="1">
    <citation type="journal article" date="2006" name="Science">
        <title>Phytophthora genome sequences uncover evolutionary origins and mechanisms of pathogenesis.</title>
        <authorList>
            <person name="Tyler B.M."/>
            <person name="Tripathy S."/>
            <person name="Zhang X."/>
            <person name="Dehal P."/>
            <person name="Jiang R.H."/>
            <person name="Aerts A."/>
            <person name="Arredondo F.D."/>
            <person name="Baxter L."/>
            <person name="Bensasson D."/>
            <person name="Beynon J.L."/>
            <person name="Chapman J."/>
            <person name="Damasceno C.M."/>
            <person name="Dorrance A.E."/>
            <person name="Dou D."/>
            <person name="Dickerman A.W."/>
            <person name="Dubchak I.L."/>
            <person name="Garbelotto M."/>
            <person name="Gijzen M."/>
            <person name="Gordon S.G."/>
            <person name="Govers F."/>
            <person name="Grunwald N.J."/>
            <person name="Huang W."/>
            <person name="Ivors K.L."/>
            <person name="Jones R.W."/>
            <person name="Kamoun S."/>
            <person name="Krampis K."/>
            <person name="Lamour K.H."/>
            <person name="Lee M.K."/>
            <person name="McDonald W.H."/>
            <person name="Medina M."/>
            <person name="Meijer H.J."/>
            <person name="Nordberg E.K."/>
            <person name="Maclean D.J."/>
            <person name="Ospina-Giraldo M.D."/>
            <person name="Morris P.F."/>
            <person name="Phuntumart V."/>
            <person name="Putnam N.H."/>
            <person name="Rash S."/>
            <person name="Rose J.K."/>
            <person name="Sakihama Y."/>
            <person name="Salamov A.A."/>
            <person name="Savidor A."/>
            <person name="Scheuring C.F."/>
            <person name="Smith B.M."/>
            <person name="Sobral B.W."/>
            <person name="Terry A."/>
            <person name="Torto-Alalibo T.A."/>
            <person name="Win J."/>
            <person name="Xu Z."/>
            <person name="Zhang H."/>
            <person name="Grigoriev I.V."/>
            <person name="Rokhsar D.S."/>
            <person name="Boore J.L."/>
        </authorList>
    </citation>
    <scope>NUCLEOTIDE SEQUENCE [LARGE SCALE GENOMIC DNA]</scope>
    <source>
        <strain evidence="3 4">P6497</strain>
    </source>
</reference>
<feature type="compositionally biased region" description="Basic and acidic residues" evidence="1">
    <location>
        <begin position="217"/>
        <end position="245"/>
    </location>
</feature>
<evidence type="ECO:0000313" key="3">
    <source>
        <dbReference type="EMBL" id="EGZ05027.1"/>
    </source>
</evidence>
<organism evidence="3 4">
    <name type="scientific">Phytophthora sojae (strain P6497)</name>
    <name type="common">Soybean stem and root rot agent</name>
    <name type="synonym">Phytophthora megasperma f. sp. glycines</name>
    <dbReference type="NCBI Taxonomy" id="1094619"/>
    <lineage>
        <taxon>Eukaryota</taxon>
        <taxon>Sar</taxon>
        <taxon>Stramenopiles</taxon>
        <taxon>Oomycota</taxon>
        <taxon>Peronosporomycetes</taxon>
        <taxon>Peronosporales</taxon>
        <taxon>Peronosporaceae</taxon>
        <taxon>Phytophthora</taxon>
    </lineage>
</organism>
<dbReference type="InterPro" id="IPR022775">
    <property type="entry name" value="AP_mu_sigma_su"/>
</dbReference>
<accession>G5AHI5</accession>